<proteinExistence type="predicted"/>
<keyword evidence="3" id="KW-1185">Reference proteome</keyword>
<dbReference type="SUPFAM" id="SSF51735">
    <property type="entry name" value="NAD(P)-binding Rossmann-fold domains"/>
    <property type="match status" value="1"/>
</dbReference>
<dbReference type="AlphaFoldDB" id="A0A9P6IJY6"/>
<evidence type="ECO:0000313" key="3">
    <source>
        <dbReference type="Proteomes" id="UP000749646"/>
    </source>
</evidence>
<keyword evidence="1" id="KW-0472">Membrane</keyword>
<reference evidence="2" key="1">
    <citation type="journal article" date="2020" name="Fungal Divers.">
        <title>Resolving the Mortierellaceae phylogeny through synthesis of multi-gene phylogenetics and phylogenomics.</title>
        <authorList>
            <person name="Vandepol N."/>
            <person name="Liber J."/>
            <person name="Desiro A."/>
            <person name="Na H."/>
            <person name="Kennedy M."/>
            <person name="Barry K."/>
            <person name="Grigoriev I.V."/>
            <person name="Miller A.N."/>
            <person name="O'Donnell K."/>
            <person name="Stajich J.E."/>
            <person name="Bonito G."/>
        </authorList>
    </citation>
    <scope>NUCLEOTIDE SEQUENCE</scope>
    <source>
        <strain evidence="2">MES-2147</strain>
    </source>
</reference>
<dbReference type="Proteomes" id="UP000749646">
    <property type="component" value="Unassembled WGS sequence"/>
</dbReference>
<gene>
    <name evidence="2" type="primary">ERG26</name>
    <name evidence="2" type="ORF">BGZ65_006037</name>
</gene>
<evidence type="ECO:0000256" key="1">
    <source>
        <dbReference type="SAM" id="Phobius"/>
    </source>
</evidence>
<dbReference type="InterPro" id="IPR036291">
    <property type="entry name" value="NAD(P)-bd_dom_sf"/>
</dbReference>
<keyword evidence="1" id="KW-1133">Transmembrane helix</keyword>
<comment type="caution">
    <text evidence="2">The sequence shown here is derived from an EMBL/GenBank/DDBJ whole genome shotgun (WGS) entry which is preliminary data.</text>
</comment>
<dbReference type="OrthoDB" id="10058185at2759"/>
<dbReference type="EMBL" id="JAAAHW010010212">
    <property type="protein sequence ID" value="KAF9928913.1"/>
    <property type="molecule type" value="Genomic_DNA"/>
</dbReference>
<protein>
    <submittedName>
        <fullName evidence="2">Erg26, C-3 sterol dehydrogenase</fullName>
    </submittedName>
</protein>
<feature type="transmembrane region" description="Helical" evidence="1">
    <location>
        <begin position="6"/>
        <end position="26"/>
    </location>
</feature>
<organism evidence="2 3">
    <name type="scientific">Modicella reniformis</name>
    <dbReference type="NCBI Taxonomy" id="1440133"/>
    <lineage>
        <taxon>Eukaryota</taxon>
        <taxon>Fungi</taxon>
        <taxon>Fungi incertae sedis</taxon>
        <taxon>Mucoromycota</taxon>
        <taxon>Mortierellomycotina</taxon>
        <taxon>Mortierellomycetes</taxon>
        <taxon>Mortierellales</taxon>
        <taxon>Mortierellaceae</taxon>
        <taxon>Modicella</taxon>
    </lineage>
</organism>
<sequence>MAEKKVVAPYLIIINFHVALVIGFLSEMFNILKKMMGKEVKEGFTRVRVRYIAYNRYFNITKARTLLGYEPVVGYKEGIKRTMAHFIQQEELEAAKKAVTK</sequence>
<evidence type="ECO:0000313" key="2">
    <source>
        <dbReference type="EMBL" id="KAF9928913.1"/>
    </source>
</evidence>
<accession>A0A9P6IJY6</accession>
<keyword evidence="1" id="KW-0812">Transmembrane</keyword>
<name>A0A9P6IJY6_9FUNG</name>
<dbReference type="Gene3D" id="3.90.25.10">
    <property type="entry name" value="UDP-galactose 4-epimerase, domain 1"/>
    <property type="match status" value="1"/>
</dbReference>